<feature type="compositionally biased region" description="Polar residues" evidence="7">
    <location>
        <begin position="222"/>
        <end position="243"/>
    </location>
</feature>
<protein>
    <submittedName>
        <fullName evidence="11">GCP6-like protein</fullName>
    </submittedName>
</protein>
<reference evidence="11" key="1">
    <citation type="submission" date="2022-11" db="EMBL/GenBank/DDBJ databases">
        <title>Centuries of genome instability and evolution in soft-shell clam transmissible cancer (bioRxiv).</title>
        <authorList>
            <person name="Hart S.F.M."/>
            <person name="Yonemitsu M.A."/>
            <person name="Giersch R.M."/>
            <person name="Beal B.F."/>
            <person name="Arriagada G."/>
            <person name="Davis B.W."/>
            <person name="Ostrander E.A."/>
            <person name="Goff S.P."/>
            <person name="Metzger M.J."/>
        </authorList>
    </citation>
    <scope>NUCLEOTIDE SEQUENCE</scope>
    <source>
        <strain evidence="11">MELC-2E11</strain>
        <tissue evidence="11">Siphon/mantle</tissue>
    </source>
</reference>
<feature type="domain" description="Gamma tubulin complex component protein N-terminal" evidence="9">
    <location>
        <begin position="323"/>
        <end position="421"/>
    </location>
</feature>
<feature type="domain" description="Gamma-tubulin complex component 6 N-terminal" evidence="10">
    <location>
        <begin position="147"/>
        <end position="302"/>
    </location>
</feature>
<dbReference type="Pfam" id="PF19340">
    <property type="entry name" value="GCP6_N"/>
    <property type="match status" value="1"/>
</dbReference>
<dbReference type="InterPro" id="IPR040457">
    <property type="entry name" value="GCP_C"/>
</dbReference>
<comment type="subcellular location">
    <subcellularLocation>
        <location evidence="1">Cytoplasm</location>
        <location evidence="1">Cytoskeleton</location>
    </subcellularLocation>
</comment>
<sequence length="1451" mass="166894">MAVEISITEEFNKLCAGFVPEKKRVSLGKPVQSRSEIRRHLKRTVYTALFKYLDNKERSSHDSGRNLQEEVKSELGLTVWGLRWEHQYDEANTLEAHLNTVHGIVEETGSDTLFHVLRVLLLLKDTGPHNARDVLGYGKQNLPVVPKRVCEQLPGTGLAGGVFFSVHGALGDKHEHSTTMSLFGGLVHGRVDSLDVRLALPELPDDPSMMETRIPQTFSSYSLNQSDEGFKSQEGSMSGSTQEDGAGSDVSFDSAFHADYDTSIYDTCLTDDISRWLTMKPFLLHAGPQVYDRWMRYMDQVMKTAFPTMWIPDRHEIPQSQLVNELLNVLIAVPSVNFMMDLTDQCFLLREGLHVTGMSSEGLAGLCEEFLSCGMHYHRLSVFSQPLQLDSFYTAGLTFQAFTDGIQQVLQYYRGVVLSLDPAKTVLQLRVALHKLFNEMSFVQEWVFHGMYRDAYGEFLIQVNDHYLQYKDKHYWTSGYTLATERIEDSVPMFLRDLATDIFICGKSINLLKACHREHFLCDIDDVHIPVIRLTFSEKELRIMKDQTSMYASRMQQIARQSTLSRAERRERVEQAKRDLITIARQTTARELKQLEDQLAKKRKAVTAKKKIELDFLKQQMEGDLKRRADEHVAKKQADRDYMDGVVNRELALDEHELELERQAREEIIAHYSVLSEEAAHREQKALWRVRRARLDIVRTAFLQQEEEALADEMEKYRHDPSSVPTQALPIVRSASATPILPQWVEHGLHGDTVHVGGGEEADGEQAPEIEGGSSTLPTWARKGLEKYGIKSPSPSKEANARPLSPSPRKKTPTRRSLNSSFHVSDETEESLQKPAIQTFQHMHATTETSTEVSKASVRTVEDRHASRESEAESEARPGVKAVGNQHISLQTQEDTARPHIRSYEDRHANKRSDEPEPDIAPKLKLGVMHSSTESKPMEWKVKKQNVFGHVSQISDSYEFKMPKLKKSTQFSASRESEWSTDFCIKPKIRINKLQTANTQSEDGETERRRAIKMSDRMSATKESEYIDHEKKRVQMFKERNVFGHATDSTVQRLLYEGKFGRSLNNEDEEGGNIRIVPPLEEIEWLTSEVEPYQDDFTCLDKPIKADLLSSLPGVQYGRYSNYPGNHGDTTGYEYLPLTAVMQSSVRAALEAHLVEYFLADLRIEDHFLALRRYLCMADGDFSEILCDLLMEKLGTNPRPRDLINPMFLNNCLNKAVRLSVNADDKYADNLSFLHKYVPRVAWPMNIVITKNSLHKYSQVFSFMLQLKRVVWILKDVWHRLKRDALIHRLDQLYEFRELHLFRQEMQLFVKVMQEYISHQIVDVTWQEFQTALASEIRSLDDLHEAHNTYLNNALFRCLLTKNAASLMKIIQDTFCLILKFHRLLVMGGWESGRDGVQTHQNYAHLKHTYRSFHERSVFLFKVVSKLADRGYEPHLHDLLLRLNFNHYYDR</sequence>
<feature type="region of interest" description="Disordered" evidence="7">
    <location>
        <begin position="222"/>
        <end position="248"/>
    </location>
</feature>
<feature type="region of interest" description="Disordered" evidence="7">
    <location>
        <begin position="751"/>
        <end position="833"/>
    </location>
</feature>
<evidence type="ECO:0000259" key="8">
    <source>
        <dbReference type="Pfam" id="PF04130"/>
    </source>
</evidence>
<evidence type="ECO:0000256" key="4">
    <source>
        <dbReference type="ARBA" id="ARBA00022701"/>
    </source>
</evidence>
<gene>
    <name evidence="11" type="ORF">MAR_010912</name>
</gene>
<dbReference type="PANTHER" id="PTHR19302:SF70">
    <property type="entry name" value="GAMMA-TUBULIN COMPLEX COMPONENT 6"/>
    <property type="match status" value="1"/>
</dbReference>
<evidence type="ECO:0000256" key="6">
    <source>
        <dbReference type="SAM" id="Coils"/>
    </source>
</evidence>
<dbReference type="Pfam" id="PF17681">
    <property type="entry name" value="GCP_N_terminal"/>
    <property type="match status" value="2"/>
</dbReference>
<evidence type="ECO:0000256" key="7">
    <source>
        <dbReference type="SAM" id="MobiDB-lite"/>
    </source>
</evidence>
<keyword evidence="12" id="KW-1185">Reference proteome</keyword>
<evidence type="ECO:0000259" key="10">
    <source>
        <dbReference type="Pfam" id="PF19340"/>
    </source>
</evidence>
<accession>A0ABY7FWG0</accession>
<dbReference type="Pfam" id="PF04130">
    <property type="entry name" value="GCP_C_terminal"/>
    <property type="match status" value="1"/>
</dbReference>
<dbReference type="InterPro" id="IPR042241">
    <property type="entry name" value="GCP_C_sf"/>
</dbReference>
<dbReference type="InterPro" id="IPR041470">
    <property type="entry name" value="GCP_N"/>
</dbReference>
<dbReference type="InterPro" id="IPR007259">
    <property type="entry name" value="GCP"/>
</dbReference>
<feature type="domain" description="Gamma tubulin complex component protein N-terminal" evidence="9">
    <location>
        <begin position="440"/>
        <end position="592"/>
    </location>
</feature>
<evidence type="ECO:0000256" key="2">
    <source>
        <dbReference type="ARBA" id="ARBA00010337"/>
    </source>
</evidence>
<organism evidence="11 12">
    <name type="scientific">Mya arenaria</name>
    <name type="common">Soft-shell clam</name>
    <dbReference type="NCBI Taxonomy" id="6604"/>
    <lineage>
        <taxon>Eukaryota</taxon>
        <taxon>Metazoa</taxon>
        <taxon>Spiralia</taxon>
        <taxon>Lophotrochozoa</taxon>
        <taxon>Mollusca</taxon>
        <taxon>Bivalvia</taxon>
        <taxon>Autobranchia</taxon>
        <taxon>Heteroconchia</taxon>
        <taxon>Euheterodonta</taxon>
        <taxon>Imparidentia</taxon>
        <taxon>Neoheterodontei</taxon>
        <taxon>Myida</taxon>
        <taxon>Myoidea</taxon>
        <taxon>Myidae</taxon>
        <taxon>Mya</taxon>
    </lineage>
</organism>
<proteinExistence type="inferred from homology"/>
<evidence type="ECO:0000256" key="3">
    <source>
        <dbReference type="ARBA" id="ARBA00022490"/>
    </source>
</evidence>
<evidence type="ECO:0000313" key="11">
    <source>
        <dbReference type="EMBL" id="WAR25208.1"/>
    </source>
</evidence>
<feature type="compositionally biased region" description="Polar residues" evidence="7">
    <location>
        <begin position="845"/>
        <end position="854"/>
    </location>
</feature>
<name>A0ABY7FWG0_MYAAR</name>
<feature type="region of interest" description="Disordered" evidence="7">
    <location>
        <begin position="845"/>
        <end position="900"/>
    </location>
</feature>
<feature type="compositionally biased region" description="Basic and acidic residues" evidence="7">
    <location>
        <begin position="860"/>
        <end position="878"/>
    </location>
</feature>
<dbReference type="InterPro" id="IPR045818">
    <property type="entry name" value="GCP6_N"/>
</dbReference>
<comment type="similarity">
    <text evidence="2">Belongs to the TUBGCP family.</text>
</comment>
<dbReference type="Gene3D" id="1.20.120.1900">
    <property type="entry name" value="Gamma-tubulin complex, C-terminal domain"/>
    <property type="match status" value="1"/>
</dbReference>
<dbReference type="Proteomes" id="UP001164746">
    <property type="component" value="Chromosome 14"/>
</dbReference>
<feature type="domain" description="Gamma tubulin complex component C-terminal" evidence="8">
    <location>
        <begin position="1240"/>
        <end position="1449"/>
    </location>
</feature>
<feature type="coiled-coil region" evidence="6">
    <location>
        <begin position="585"/>
        <end position="612"/>
    </location>
</feature>
<evidence type="ECO:0000259" key="9">
    <source>
        <dbReference type="Pfam" id="PF17681"/>
    </source>
</evidence>
<keyword evidence="3" id="KW-0963">Cytoplasm</keyword>
<keyword evidence="6" id="KW-0175">Coiled coil</keyword>
<evidence type="ECO:0000256" key="1">
    <source>
        <dbReference type="ARBA" id="ARBA00004245"/>
    </source>
</evidence>
<dbReference type="EMBL" id="CP111025">
    <property type="protein sequence ID" value="WAR25208.1"/>
    <property type="molecule type" value="Genomic_DNA"/>
</dbReference>
<keyword evidence="4" id="KW-0493">Microtubule</keyword>
<keyword evidence="5" id="KW-0206">Cytoskeleton</keyword>
<evidence type="ECO:0000256" key="5">
    <source>
        <dbReference type="ARBA" id="ARBA00023212"/>
    </source>
</evidence>
<dbReference type="PANTHER" id="PTHR19302">
    <property type="entry name" value="GAMMA TUBULIN COMPLEX PROTEIN"/>
    <property type="match status" value="1"/>
</dbReference>
<evidence type="ECO:0000313" key="12">
    <source>
        <dbReference type="Proteomes" id="UP001164746"/>
    </source>
</evidence>